<keyword evidence="1" id="KW-1133">Transmembrane helix</keyword>
<comment type="caution">
    <text evidence="2">The sequence shown here is derived from an EMBL/GenBank/DDBJ whole genome shotgun (WGS) entry which is preliminary data.</text>
</comment>
<name>A0ABS5UX38_9BIFI</name>
<feature type="transmembrane region" description="Helical" evidence="1">
    <location>
        <begin position="230"/>
        <end position="256"/>
    </location>
</feature>
<feature type="transmembrane region" description="Helical" evidence="1">
    <location>
        <begin position="268"/>
        <end position="285"/>
    </location>
</feature>
<dbReference type="EMBL" id="JAFEJU010000007">
    <property type="protein sequence ID" value="MBT1175662.1"/>
    <property type="molecule type" value="Genomic_DNA"/>
</dbReference>
<keyword evidence="1" id="KW-0812">Transmembrane</keyword>
<keyword evidence="3" id="KW-1185">Reference proteome</keyword>
<protein>
    <submittedName>
        <fullName evidence="2">DUF2142 domain-containing protein</fullName>
    </submittedName>
</protein>
<feature type="transmembrane region" description="Helical" evidence="1">
    <location>
        <begin position="194"/>
        <end position="218"/>
    </location>
</feature>
<dbReference type="RefSeq" id="WP_214376857.1">
    <property type="nucleotide sequence ID" value="NZ_JAFEJU010000007.1"/>
</dbReference>
<feature type="transmembrane region" description="Helical" evidence="1">
    <location>
        <begin position="336"/>
        <end position="358"/>
    </location>
</feature>
<reference evidence="2 3" key="1">
    <citation type="journal article" date="2021" name="Environ. Microbiol.">
        <title>Genetic insights into the dark matter of the mammalian gut microbiota through targeted genome reconstruction.</title>
        <authorList>
            <person name="Lugli G.A."/>
            <person name="Alessandri G."/>
            <person name="Milani C."/>
            <person name="Viappiani A."/>
            <person name="Fontana F."/>
            <person name="Tarracchini C."/>
            <person name="Mancabelli L."/>
            <person name="Argentini C."/>
            <person name="Ruiz L."/>
            <person name="Margolles A."/>
            <person name="van Sinderen D."/>
            <person name="Turroni F."/>
            <person name="Ventura M."/>
        </authorList>
    </citation>
    <scope>NUCLEOTIDE SEQUENCE [LARGE SCALE GENOMIC DNA]</scope>
    <source>
        <strain evidence="2 3">LC6</strain>
    </source>
</reference>
<evidence type="ECO:0000256" key="1">
    <source>
        <dbReference type="SAM" id="Phobius"/>
    </source>
</evidence>
<keyword evidence="1" id="KW-0472">Membrane</keyword>
<evidence type="ECO:0000313" key="2">
    <source>
        <dbReference type="EMBL" id="MBT1175662.1"/>
    </source>
</evidence>
<accession>A0ABS5UX38</accession>
<feature type="transmembrane region" description="Helical" evidence="1">
    <location>
        <begin position="12"/>
        <end position="34"/>
    </location>
</feature>
<dbReference type="Proteomes" id="UP000711736">
    <property type="component" value="Unassembled WGS sequence"/>
</dbReference>
<gene>
    <name evidence="2" type="ORF">JS530_09160</name>
</gene>
<sequence>MPIQRRSISAFINSRFFVALFATLTIAFGGLWMAHTQMNRIPDLWEHVYRVSGIVNGDIVARPVDSISGYHRDAQYNYGGKVDWQWIELSTQHNDPSFDAGVVNLDSITANDSTGADVPYNNTAVYSPVSYVPQIIGFGVGKALNLNAATTYYLTEGIMLLVYAALTACGIAALQRWRLPTALLLLSPPVIYHFSFAISADSLTQGLIILFSCLLMRAASCPPQWLDYAIIGSIGILIALTKFAFMPLIFIPAALLIVHKSTSRQERLTVAASIALSFAAVFAWLKMTAAFVSNPASVSPAEVHARTSGLLHDPRPAINALWYSFSHLQGHFRSPLMLLAIWLFFGLVLLAILGNAIVKPRHWRESLFWLIVFIMAMGTILATYLAIMWLQGTPSSMSGVYTPQLRYFVPLFPMMLLAGLENGARLLGKRRSARAVTACS</sequence>
<feature type="transmembrane region" description="Helical" evidence="1">
    <location>
        <begin position="407"/>
        <end position="424"/>
    </location>
</feature>
<dbReference type="Pfam" id="PF09913">
    <property type="entry name" value="DUF2142"/>
    <property type="match status" value="1"/>
</dbReference>
<proteinExistence type="predicted"/>
<dbReference type="InterPro" id="IPR018674">
    <property type="entry name" value="DUF2142_membrane"/>
</dbReference>
<feature type="transmembrane region" description="Helical" evidence="1">
    <location>
        <begin position="152"/>
        <end position="174"/>
    </location>
</feature>
<feature type="transmembrane region" description="Helical" evidence="1">
    <location>
        <begin position="367"/>
        <end position="387"/>
    </location>
</feature>
<evidence type="ECO:0000313" key="3">
    <source>
        <dbReference type="Proteomes" id="UP000711736"/>
    </source>
</evidence>
<organism evidence="2 3">
    <name type="scientific">Bifidobacterium colobi</name>
    <dbReference type="NCBI Taxonomy" id="2809026"/>
    <lineage>
        <taxon>Bacteria</taxon>
        <taxon>Bacillati</taxon>
        <taxon>Actinomycetota</taxon>
        <taxon>Actinomycetes</taxon>
        <taxon>Bifidobacteriales</taxon>
        <taxon>Bifidobacteriaceae</taxon>
        <taxon>Bifidobacterium</taxon>
    </lineage>
</organism>